<dbReference type="InterPro" id="IPR010982">
    <property type="entry name" value="Lambda_DNA-bd_dom_sf"/>
</dbReference>
<feature type="domain" description="HTH lacI-type" evidence="4">
    <location>
        <begin position="2"/>
        <end position="56"/>
    </location>
</feature>
<dbReference type="GO" id="GO:0000976">
    <property type="term" value="F:transcription cis-regulatory region binding"/>
    <property type="evidence" value="ECO:0007669"/>
    <property type="project" value="TreeGrafter"/>
</dbReference>
<keyword evidence="6" id="KW-1185">Reference proteome</keyword>
<dbReference type="InterPro" id="IPR000843">
    <property type="entry name" value="HTH_LacI"/>
</dbReference>
<sequence length="323" mass="36849">MPTLSDVARKANVSKMTVSRVINHPEKVTDELKNLVFQAMKDLNYKPNVAAKALANNKTQIIKFFILEEIDTTEPYYMNLLMGISKELDKHQYSLQLVMENSFDLGQSDGYIITGMRESDYEWIERLEKPYVLFGENRYGYDYIDTDNSKGTEIATEHAINSGYNRIVYIGIDVKEPFEYSREAGYINTVQKYKKVPEIYRFKNRSSFSYQFIKDEIGRFSKNTAFVCSSDRLAIGIERGLQKKNMVLPNDYGVIGFDGVFLDQIAYPKLTTIKQPVIDMGAACADMLLNKIKQHGAPQGNQLFVPELVVRGSTRNNEKVGQG</sequence>
<dbReference type="PROSITE" id="PS00356">
    <property type="entry name" value="HTH_LACI_1"/>
    <property type="match status" value="1"/>
</dbReference>
<dbReference type="EMBL" id="NGJS01000002">
    <property type="protein sequence ID" value="RSU00058.1"/>
    <property type="molecule type" value="Genomic_DNA"/>
</dbReference>
<evidence type="ECO:0000259" key="4">
    <source>
        <dbReference type="PROSITE" id="PS50932"/>
    </source>
</evidence>
<evidence type="ECO:0000313" key="6">
    <source>
        <dbReference type="Proteomes" id="UP000287857"/>
    </source>
</evidence>
<evidence type="ECO:0000256" key="1">
    <source>
        <dbReference type="ARBA" id="ARBA00023015"/>
    </source>
</evidence>
<keyword evidence="2" id="KW-0238">DNA-binding</keyword>
<dbReference type="Gene3D" id="3.40.50.2300">
    <property type="match status" value="2"/>
</dbReference>
<dbReference type="Proteomes" id="UP000287857">
    <property type="component" value="Unassembled WGS sequence"/>
</dbReference>
<evidence type="ECO:0000313" key="5">
    <source>
        <dbReference type="EMBL" id="RSU00058.1"/>
    </source>
</evidence>
<keyword evidence="3" id="KW-0804">Transcription</keyword>
<evidence type="ECO:0000256" key="3">
    <source>
        <dbReference type="ARBA" id="ARBA00023163"/>
    </source>
</evidence>
<proteinExistence type="predicted"/>
<dbReference type="GO" id="GO:0003700">
    <property type="term" value="F:DNA-binding transcription factor activity"/>
    <property type="evidence" value="ECO:0007669"/>
    <property type="project" value="TreeGrafter"/>
</dbReference>
<dbReference type="PANTHER" id="PTHR30146:SF154">
    <property type="entry name" value="TRANSCRIPTION REGULATOR, MEMBER OF GALR FAMILY"/>
    <property type="match status" value="1"/>
</dbReference>
<dbReference type="Pfam" id="PF00356">
    <property type="entry name" value="LacI"/>
    <property type="match status" value="1"/>
</dbReference>
<protein>
    <submittedName>
        <fullName evidence="5">LacI family transcriptional regulator</fullName>
    </submittedName>
</protein>
<dbReference type="CDD" id="cd01392">
    <property type="entry name" value="HTH_LacI"/>
    <property type="match status" value="1"/>
</dbReference>
<dbReference type="OrthoDB" id="9796186at2"/>
<dbReference type="PROSITE" id="PS50932">
    <property type="entry name" value="HTH_LACI_2"/>
    <property type="match status" value="1"/>
</dbReference>
<dbReference type="Pfam" id="PF13377">
    <property type="entry name" value="Peripla_BP_3"/>
    <property type="match status" value="1"/>
</dbReference>
<comment type="caution">
    <text evidence="5">The sequence shown here is derived from an EMBL/GenBank/DDBJ whole genome shotgun (WGS) entry which is preliminary data.</text>
</comment>
<dbReference type="PANTHER" id="PTHR30146">
    <property type="entry name" value="LACI-RELATED TRANSCRIPTIONAL REPRESSOR"/>
    <property type="match status" value="1"/>
</dbReference>
<dbReference type="InterPro" id="IPR028082">
    <property type="entry name" value="Peripla_BP_I"/>
</dbReference>
<dbReference type="SUPFAM" id="SSF47413">
    <property type="entry name" value="lambda repressor-like DNA-binding domains"/>
    <property type="match status" value="1"/>
</dbReference>
<evidence type="ECO:0000256" key="2">
    <source>
        <dbReference type="ARBA" id="ARBA00023125"/>
    </source>
</evidence>
<reference evidence="5 6" key="1">
    <citation type="submission" date="2017-05" db="EMBL/GenBank/DDBJ databases">
        <title>Vagococcus spp. assemblies.</title>
        <authorList>
            <person name="Gulvik C.A."/>
        </authorList>
    </citation>
    <scope>NUCLEOTIDE SEQUENCE [LARGE SCALE GENOMIC DNA]</scope>
    <source>
        <strain evidence="5 6">SS1995</strain>
    </source>
</reference>
<dbReference type="RefSeq" id="WP_125983011.1">
    <property type="nucleotide sequence ID" value="NZ_NGJS01000002.1"/>
</dbReference>
<dbReference type="SMART" id="SM00354">
    <property type="entry name" value="HTH_LACI"/>
    <property type="match status" value="1"/>
</dbReference>
<name>A0A430A0Y4_9ENTE</name>
<dbReference type="AlphaFoldDB" id="A0A430A0Y4"/>
<dbReference type="PRINTS" id="PR00036">
    <property type="entry name" value="HTHLACI"/>
</dbReference>
<dbReference type="Gene3D" id="1.10.260.40">
    <property type="entry name" value="lambda repressor-like DNA-binding domains"/>
    <property type="match status" value="1"/>
</dbReference>
<accession>A0A430A0Y4</accession>
<dbReference type="SUPFAM" id="SSF53822">
    <property type="entry name" value="Periplasmic binding protein-like I"/>
    <property type="match status" value="1"/>
</dbReference>
<gene>
    <name evidence="5" type="ORF">CBF37_01790</name>
</gene>
<keyword evidence="1" id="KW-0805">Transcription regulation</keyword>
<dbReference type="InterPro" id="IPR046335">
    <property type="entry name" value="LacI/GalR-like_sensor"/>
</dbReference>
<organism evidence="5 6">
    <name type="scientific">Vagococcus vulneris</name>
    <dbReference type="NCBI Taxonomy" id="1977869"/>
    <lineage>
        <taxon>Bacteria</taxon>
        <taxon>Bacillati</taxon>
        <taxon>Bacillota</taxon>
        <taxon>Bacilli</taxon>
        <taxon>Lactobacillales</taxon>
        <taxon>Enterococcaceae</taxon>
        <taxon>Vagococcus</taxon>
    </lineage>
</organism>